<protein>
    <submittedName>
        <fullName evidence="3">Tandem-95 repeat protein</fullName>
    </submittedName>
</protein>
<dbReference type="Proteomes" id="UP001596303">
    <property type="component" value="Unassembled WGS sequence"/>
</dbReference>
<dbReference type="Pfam" id="PF17892">
    <property type="entry name" value="Cadherin_5"/>
    <property type="match status" value="2"/>
</dbReference>
<dbReference type="PROSITE" id="PS50268">
    <property type="entry name" value="CADHERIN_2"/>
    <property type="match status" value="3"/>
</dbReference>
<dbReference type="SUPFAM" id="SSF49313">
    <property type="entry name" value="Cadherin-like"/>
    <property type="match status" value="1"/>
</dbReference>
<feature type="domain" description="Cadherin" evidence="2">
    <location>
        <begin position="3347"/>
        <end position="3447"/>
    </location>
</feature>
<dbReference type="InterPro" id="IPR041690">
    <property type="entry name" value="Cadherin_5"/>
</dbReference>
<organism evidence="3 4">
    <name type="scientific">Ponticaulis profundi</name>
    <dbReference type="NCBI Taxonomy" id="2665222"/>
    <lineage>
        <taxon>Bacteria</taxon>
        <taxon>Pseudomonadati</taxon>
        <taxon>Pseudomonadota</taxon>
        <taxon>Alphaproteobacteria</taxon>
        <taxon>Hyphomonadales</taxon>
        <taxon>Hyphomonadaceae</taxon>
        <taxon>Ponticaulis</taxon>
    </lineage>
</organism>
<dbReference type="EMBL" id="JBHSSW010000012">
    <property type="protein sequence ID" value="MFC6198307.1"/>
    <property type="molecule type" value="Genomic_DNA"/>
</dbReference>
<feature type="region of interest" description="Disordered" evidence="1">
    <location>
        <begin position="4475"/>
        <end position="4499"/>
    </location>
</feature>
<dbReference type="RefSeq" id="WP_377378416.1">
    <property type="nucleotide sequence ID" value="NZ_JBHSSW010000012.1"/>
</dbReference>
<evidence type="ECO:0000259" key="2">
    <source>
        <dbReference type="PROSITE" id="PS50268"/>
    </source>
</evidence>
<reference evidence="4" key="1">
    <citation type="journal article" date="2019" name="Int. J. Syst. Evol. Microbiol.">
        <title>The Global Catalogue of Microorganisms (GCM) 10K type strain sequencing project: providing services to taxonomists for standard genome sequencing and annotation.</title>
        <authorList>
            <consortium name="The Broad Institute Genomics Platform"/>
            <consortium name="The Broad Institute Genome Sequencing Center for Infectious Disease"/>
            <person name="Wu L."/>
            <person name="Ma J."/>
        </authorList>
    </citation>
    <scope>NUCLEOTIDE SEQUENCE [LARGE SCALE GENOMIC DNA]</scope>
    <source>
        <strain evidence="4">CGMCC-1.15741</strain>
    </source>
</reference>
<dbReference type="NCBIfam" id="NF012211">
    <property type="entry name" value="tand_rpt_95"/>
    <property type="match status" value="13"/>
</dbReference>
<dbReference type="Gene3D" id="2.60.40.60">
    <property type="entry name" value="Cadherins"/>
    <property type="match status" value="1"/>
</dbReference>
<sequence length="4522" mass="468232">APVGTDGSASGAEDSVITGAISATDMDGDTLSYTLASGPANGSVTLTGNGYTYTPAADFNGTDSFDVLIDDGNGGTDTVTIEVTVTPVNDAPVSVADGYSIDEDGVLSVAASGVLANDTDVDGDGLTAALVSGTSNGSLSFNADGSFTYTPDANFNGTDGFTYRVNDGTDDGNTVTVTLNVGAVNDAPVAVADAVATDEDSSTIISVLANDADADGDTITVVSVDAVSVSGATVTLNGDGTITYDPTGSAIIQALAVGEMLTDTFTYTISDGNGGTDTATVTITVTGANDTPVVSVIDAGSATEDDAAQIVDLLSGQTDPDGDALSVSNIAVQDDLGNPVAFTNNGDGTISIDPSQYNSLAVGDSRTITVSYDVSDGTATTSNTATLVINGVNDAPVAGDDSLTLGEFQGNEFEQTSQYRPHVMALTNGNFVMVWESRDGQQEDLDNYTVKARIFDPNGNEIVSEFVVNSLTTFSQQGPDISALSDGGFIVTWFTTDPTQDGDDRAIKARVFNADGSERVAEFLVNQVPDNDQIFPEVTELTDGGYVFTWTSADGGADPDGFSVKSRVFNADGTPRDNEFLVNQFDVRDQQDPDVAALSDGGFVIIWASNDRQQSDTAGGAIKARIFNADGTERISEFVVNSATALNQQTPIIHELASGGFVVTWASNDGQQGDANAAIKARVFDNNGNEVIAEFLVNQVTDNGQGYADVTELADGGLVFTWESSDGISDTDAKGIKARVFNADGSERIAEFLVNELITDDQALPSVTGLTDGGFVISWTSESGDSDGFAIKSRIFNADGTERFYGEDSALTFASEALLSNDTDVDGDTLSVTAVSGTSANGATVTLNGDGTISYDPTGSTTIQALDDGETLDDTFTYTVSDGNGGTNTATVTITVTGANDAPVASSDNYVVDEDTTGNASAALGVLRNDTDIDGDTLTAELVSDVSNGTLTLNADGSFSYTPDANFNGQDTFTYRVFDGSTYSNTETVTITVRPVSDAPVAGSDTIAAGSEFLVNSLTNNSQSDVSAISFADGSSFFVWHSRDGQSADTDGAVKGRWLNADGTERVTEFLINDEVDQLQSVPRILLLPDGGFVISLVSQDPTQDGAGSSIKAKVFNADGSERVGEFLVNSVTGGNQSMAELTALDDGGFAIAWQSNDTQADLDGWGIKMRVFNADGSERIPEFLVNSTMTNGQELPDIATLSDGSILAVWRSADGLNDTSDTGILARIFNPNGTERVAEFRVNTETLSVQQSSVVAALSNGGFVVAWSSYDQQQGDTEFFAIKARIFDANGSETVAEFRVNAIPDGSQTNPDITALADGGFVVVWASTDDQQGDVSGSGIKAQVYNADGTVRVSEFLVNEETYDTQSRPAVTTTADGGFLVTWQTRDGADDTDNLGVKARYYNADGTPRHSSEDVVTTLDVDTLLANDTDADGDTLTITGVSGTSANGATVTLNGDGTISYDPTGSATIQALAFGETLDDTFTYTISDGNGGTDTATVTFTISGQNDVPVAVDNLLALAPEATNEFLINSFTGGDQVSPAVGQLADGGYVFVWTSADGAQGDNDNAIKALILNADGTVRVSEFLANSLTNNAQTAPDVTTLADGGFVLSWQSRDNQPDADGIKARIFNADGTERVAEFLVNETTRYLQTSVSITALADGGFIATWSSDERAGDPDFGIKARIFNADGSVRISEFLVNDEVAGNQSAPDVSALDDGGFIITWTTQNASDDGSGSAIKAMVFNNDGSVRISEFSVNDSATGDQINPTIATLQDGGFIVTWTTFDTSQDGSGSAIKARVFNADGSERIGEFLVNERASAGQETSDVTVLADGGFVITWLNGDTTHDGSSSSISGRVFNADGSVRVAEFLVNDAGLNTQAQPNITALSDGGFVVTWSSNDGQADTDGYGIKARIFNSDGTQRNYSENNVTTISTAGLLGNDTDADGDTLTVTSVSGTSANGATVTLNGDGTISYDPTGSATIQALAVGETLDDTFTYTISDGNGGTDTATVTIRVNGANTAPVANDVTLALIPERTGEFLVNETIAGGQYEPSMVTLSDGGMLYMWTDNLLDGSSYGIAARVLNADGSVRVAEFLVNQSTFNSQGYPTASTLSDGGFIIFWETIDGFNVMGRIFNADGTERVSEFVATEVSSGMQSYPDAINLDDGSILLTWSSSDGLADPSSFGIKARIINPDGTTLVSEFLVNQETDSAQLYPSATVLADGSFIITWQSADGADPDQAGIKARLFNTDGSARSDEFLVNSLTDGNQTTPVATALANGGFVITWESTTPQQGDNDGTGIKARVFDADGNEIVSEFLVNQFTTSAQNYPSVTALADGGFVITWFSSDREQSDPDIGIKARIFNADGSERVSEFQVNNLTNDVQMDTHVQALADGGFVITWYSQDRIDDPDVSGIKSLIFNADGTQRNYSEDNVTTISTAGLLRNDTDIDGDALTVTSVSGTSANGATVTLNANGTISYDPTGSATIQALAAGETLDDTFTYTISDGNGGTDTATVTITVNGANDVPVLATVPTGGTFTEVADASAQDLSTTGSLTVSDADIGDTLSASVNGTPTINWNGGTLTAGEEAALLAALGTGRLTFDGSITADGMSQSLGWTWDPTAADLDFLNQGDQLTITYNLSVSDGTASAAGESIVFTIIGADDTPTAVQDNASMTEDDGATSFDVLANDTLDADAAASNALSINSVSVSANSLGIDASDLSVTIGSNDQISVELLGSDWDALSVGQSLNLTVRYDLAGDNSTSTNALRLTVTGVNDAPTVNQAIALTQSVEEDAGPPSGAVGFLVSDIADLSSGGGTNNIVDADGLITGIALSGTDTSQGTWYWSPNDGANWISVGSVSEANALLLIGSYRLYFEPNSNYSGTLADALTFHAWDRSSGTQGQKVDVTTNGGSTPFSSNTGSVEMVVNAANVGPVASDDMLGNAPEGEFLVNTQTYSTQQYPLTATLADGRFIVVWASLDLVDDNDGLGIRAQIFNADGSPSGSEFLVNTLTGGAQSYPSVAALPNGGFVIAWDSEDGVDDTDSEGIRAQIFGASGNPVGSEFLVNTETTSFQYAPKIAVLSNGAFVITWESEDQVDDIHGYSIKAQMYDASGNTVGGEFLVNSRMMDDQTDAEITALDGGGFVVVWETYDGVDDLSSSGVRARIFDNSGNPVANDFLVNTETYSAQGSPDVTALASGGFVVTWQSYSTLDDSSSGGISAQMYDASGNTVGSEFRVNTQTTNNQSAPRTIALTGGGFVIVWSSYDGVEDASNSGIKAQMFDASGNTVGSEFLVNTLTDNLQMQPDVVALNTGGFAIVWTSLDNVDDTSGSGIKAQIFDASGNPASPSGFDEDTPITIAAADILGNDTDADGDTLSVTGVSGTSANGATVTLNGDGTISYDPTGSATIQALDDGETLDDTFTYTISDGNGGTSTATVTITVNGADDNTAPVANDDAIGTFYSGDFLVNQAVANNQIRSESVAFADGSVLFVWQSGDGEADTSGDGIKARWINADGTDRMGEFLVNQETDATQELPEVTLLADGGFAIVWETEDAAQDGDSGAIKARVFNADGSQRKAEFLVNEEAASGQFWPTITALNDGGFAIVWHSRDGQDDPNGFSVKMRIFNADGSERDGELLVNDVTTGHQDYADVATLSDGRLIIIWRSADGTTDADGTGIRARILNADGTESVAEFQVNQFTNTDQRSTYVTALANGGFVVSWTSSDQQQEDTAADGIKARVFDANGNAVTAEFQANSLTAGSQYSSEITALADGGFVIAWESSNPQQGDTSSVGIKARIFNADGSERVAEFLINATIESMQADINIVATPDGGFVASWGSYDGIDDPSSGGIRARFFNADGTPRGYSEDSVATIDTATLLANDTDSDSDTLEITAVSGTSANGAAVTLNGDGTISYDPTGSATIQALGVGQTLDDTFTYTVSDGNGGTDTATVTITVNGANDAPVATPNGELTSEDNSVVISVLDNDSDPDTGSTLTISDIAAISPNGATITVNGDGTITYDPSTSLTLQSLATGDITVDRFDYTISDGDGGTDTATISVAVTGVNDDPVAVTDLSATDEDSSVIISVLGNDSDIDFGDSLTVTSVSTTGTNGLVTLNGDGTISYDPNGAYDYLATGEQATDSFTYTVSDGNGGTDIGTVTVTVTGRNDAPRITFGGGGISADVYVVEGTTAVDTITASDPDDSAITWSIFAGLDGSRFTINPSNGYLSFVSTPSYNLPSDFDGDNVYEVTIAVEDGNGGFDTQNIDVIVQEFVTPTPSMSSSSAPTPSPVSDSSDTIFAPETRSLLMEVELNGSGGLNVSGEGEQNLLEATPMREPDASRDGQSAMAKPGSNDASFGVAVTQTDVEPLIEAPSDPTEQTHATLSIDLIEDDLSDLLPNDDAASDIVISGTSWQRDGSRDDSGASMLEGEEGLLSGHNHALFDVAVGELLTGDEIGGGDDVDASDITALLDAFLGAESDVSATSSEPLASPGYVQGEEPGVGDVQSPQFTITGLELLYSDADEPVEASL</sequence>
<dbReference type="Pfam" id="PF17963">
    <property type="entry name" value="Big_9"/>
    <property type="match status" value="11"/>
</dbReference>
<name>A0ABW1SAL6_9PROT</name>
<evidence type="ECO:0000313" key="3">
    <source>
        <dbReference type="EMBL" id="MFC6198307.1"/>
    </source>
</evidence>
<dbReference type="Gene3D" id="2.60.40.3440">
    <property type="match status" value="1"/>
</dbReference>
<proteinExistence type="predicted"/>
<feature type="domain" description="Cadherin" evidence="2">
    <location>
        <begin position="4184"/>
        <end position="4296"/>
    </location>
</feature>
<dbReference type="InterPro" id="IPR002126">
    <property type="entry name" value="Cadherin-like_dom"/>
</dbReference>
<feature type="region of interest" description="Disordered" evidence="1">
    <location>
        <begin position="4270"/>
        <end position="4290"/>
    </location>
</feature>
<evidence type="ECO:0000256" key="1">
    <source>
        <dbReference type="SAM" id="MobiDB-lite"/>
    </source>
</evidence>
<comment type="caution">
    <text evidence="3">The sequence shown here is derived from an EMBL/GenBank/DDBJ whole genome shotgun (WGS) entry which is preliminary data.</text>
</comment>
<dbReference type="NCBIfam" id="TIGR01965">
    <property type="entry name" value="VCBS_repeat"/>
    <property type="match status" value="10"/>
</dbReference>
<feature type="region of interest" description="Disordered" evidence="1">
    <location>
        <begin position="4326"/>
        <end position="4348"/>
    </location>
</feature>
<evidence type="ECO:0000313" key="4">
    <source>
        <dbReference type="Proteomes" id="UP001596303"/>
    </source>
</evidence>
<accession>A0ABW1SAL6</accession>
<dbReference type="InterPro" id="IPR010221">
    <property type="entry name" value="VCBS_dom"/>
</dbReference>
<dbReference type="CDD" id="cd11304">
    <property type="entry name" value="Cadherin_repeat"/>
    <property type="match status" value="1"/>
</dbReference>
<keyword evidence="4" id="KW-1185">Reference proteome</keyword>
<dbReference type="Gene3D" id="2.60.40.2810">
    <property type="match status" value="10"/>
</dbReference>
<dbReference type="InterPro" id="IPR015919">
    <property type="entry name" value="Cadherin-like_sf"/>
</dbReference>
<feature type="domain" description="Cadherin" evidence="2">
    <location>
        <begin position="15"/>
        <end position="94"/>
    </location>
</feature>
<gene>
    <name evidence="3" type="ORF">ACFQDM_09465</name>
</gene>
<feature type="non-terminal residue" evidence="3">
    <location>
        <position position="1"/>
    </location>
</feature>